<evidence type="ECO:0000313" key="1">
    <source>
        <dbReference type="EMBL" id="MBM6753203.1"/>
    </source>
</evidence>
<dbReference type="RefSeq" id="WP_204775768.1">
    <property type="nucleotide sequence ID" value="NZ_JACJJQ010000001.1"/>
</dbReference>
<dbReference type="Proteomes" id="UP000776629">
    <property type="component" value="Unassembled WGS sequence"/>
</dbReference>
<dbReference type="EMBL" id="JACJJQ010000001">
    <property type="protein sequence ID" value="MBM6753203.1"/>
    <property type="molecule type" value="Genomic_DNA"/>
</dbReference>
<name>A0ABS2EL12_9LACO</name>
<protein>
    <submittedName>
        <fullName evidence="1">Uncharacterized protein</fullName>
    </submittedName>
</protein>
<accession>A0ABS2EL12</accession>
<organism evidence="1 2">
    <name type="scientific">Limosilactobacillus alvi</name>
    <dbReference type="NCBI Taxonomy" id="990412"/>
    <lineage>
        <taxon>Bacteria</taxon>
        <taxon>Bacillati</taxon>
        <taxon>Bacillota</taxon>
        <taxon>Bacilli</taxon>
        <taxon>Lactobacillales</taxon>
        <taxon>Lactobacillaceae</taxon>
        <taxon>Limosilactobacillus</taxon>
    </lineage>
</organism>
<evidence type="ECO:0000313" key="2">
    <source>
        <dbReference type="Proteomes" id="UP000776629"/>
    </source>
</evidence>
<comment type="caution">
    <text evidence="1">The sequence shown here is derived from an EMBL/GenBank/DDBJ whole genome shotgun (WGS) entry which is preliminary data.</text>
</comment>
<keyword evidence="2" id="KW-1185">Reference proteome</keyword>
<reference evidence="1 2" key="1">
    <citation type="journal article" date="2021" name="Sci. Rep.">
        <title>The distribution of antibiotic resistance genes in chicken gut microbiota commensals.</title>
        <authorList>
            <person name="Juricova H."/>
            <person name="Matiasovicova J."/>
            <person name="Kubasova T."/>
            <person name="Cejkova D."/>
            <person name="Rychlik I."/>
        </authorList>
    </citation>
    <scope>NUCLEOTIDE SEQUENCE [LARGE SCALE GENOMIC DNA]</scope>
    <source>
        <strain evidence="1 2">An810</strain>
    </source>
</reference>
<sequence length="183" mass="19307">MTVSVTGLAATTGFVANQPSIHAGTTKTTAINQSTDKQNMVTRDRNKVTTAQSAVAQVSFLKSGDQGQKTNKPSELSCMFSGSADIKTDETAVNVTIHSTNMAHMISNFHLENENLDFVKASQVSTKSTADWQVSLAKNADLPTAAATSYLLGVTINTEVPGMPTMNEMSGLASINEHASHAS</sequence>
<gene>
    <name evidence="1" type="ORF">H5993_00270</name>
</gene>
<proteinExistence type="predicted"/>